<dbReference type="EMBL" id="LZLS01000086">
    <property type="protein sequence ID" value="OBK27946.1"/>
    <property type="molecule type" value="Genomic_DNA"/>
</dbReference>
<organism evidence="2 3">
    <name type="scientific">Mycobacterium asiaticum</name>
    <dbReference type="NCBI Taxonomy" id="1790"/>
    <lineage>
        <taxon>Bacteria</taxon>
        <taxon>Bacillati</taxon>
        <taxon>Actinomycetota</taxon>
        <taxon>Actinomycetes</taxon>
        <taxon>Mycobacteriales</taxon>
        <taxon>Mycobacteriaceae</taxon>
        <taxon>Mycobacterium</taxon>
    </lineage>
</organism>
<protein>
    <submittedName>
        <fullName evidence="2">Uncharacterized protein</fullName>
    </submittedName>
</protein>
<feature type="region of interest" description="Disordered" evidence="1">
    <location>
        <begin position="1"/>
        <end position="75"/>
    </location>
</feature>
<proteinExistence type="predicted"/>
<accession>A0A1A3P188</accession>
<comment type="caution">
    <text evidence="2">The sequence shown here is derived from an EMBL/GenBank/DDBJ whole genome shotgun (WGS) entry which is preliminary data.</text>
</comment>
<reference evidence="2 3" key="1">
    <citation type="submission" date="2016-06" db="EMBL/GenBank/DDBJ databases">
        <authorList>
            <person name="Kjaerup R.B."/>
            <person name="Dalgaard T.S."/>
            <person name="Juul-Madsen H.R."/>
        </authorList>
    </citation>
    <scope>NUCLEOTIDE SEQUENCE [LARGE SCALE GENOMIC DNA]</scope>
    <source>
        <strain evidence="2 3">1165133.8</strain>
    </source>
</reference>
<evidence type="ECO:0000256" key="1">
    <source>
        <dbReference type="SAM" id="MobiDB-lite"/>
    </source>
</evidence>
<feature type="compositionally biased region" description="Acidic residues" evidence="1">
    <location>
        <begin position="53"/>
        <end position="73"/>
    </location>
</feature>
<gene>
    <name evidence="2" type="ORF">A5634_21590</name>
</gene>
<evidence type="ECO:0000313" key="2">
    <source>
        <dbReference type="EMBL" id="OBK27946.1"/>
    </source>
</evidence>
<sequence length="87" mass="9247">MPHSSTATSRTFPSNNERGGKRTVHGKRPAGFTWQPSEARATDDPENAQTPDSDSEDASEVAEDQDDEDDDGTVDAAKVSVAIASAR</sequence>
<evidence type="ECO:0000313" key="3">
    <source>
        <dbReference type="Proteomes" id="UP000093928"/>
    </source>
</evidence>
<feature type="compositionally biased region" description="Polar residues" evidence="1">
    <location>
        <begin position="1"/>
        <end position="17"/>
    </location>
</feature>
<dbReference type="AlphaFoldDB" id="A0A1A3P188"/>
<name>A0A1A3P188_MYCAS</name>
<dbReference type="Proteomes" id="UP000093928">
    <property type="component" value="Unassembled WGS sequence"/>
</dbReference>